<dbReference type="PROSITE" id="PS00440">
    <property type="entry name" value="ACYLTRANSF_C_2"/>
    <property type="match status" value="1"/>
</dbReference>
<evidence type="ECO:0000256" key="15">
    <source>
        <dbReference type="ARBA" id="ARBA00048480"/>
    </source>
</evidence>
<keyword evidence="8 18" id="KW-0812">Transmembrane</keyword>
<evidence type="ECO:0000256" key="4">
    <source>
        <dbReference type="ARBA" id="ARBA00005232"/>
    </source>
</evidence>
<dbReference type="GO" id="GO:0009437">
    <property type="term" value="P:carnitine metabolic process"/>
    <property type="evidence" value="ECO:0007669"/>
    <property type="project" value="TreeGrafter"/>
</dbReference>
<evidence type="ECO:0000256" key="13">
    <source>
        <dbReference type="ARBA" id="ARBA00023136"/>
    </source>
</evidence>
<dbReference type="InterPro" id="IPR000542">
    <property type="entry name" value="Carn_acyl_trans"/>
</dbReference>
<evidence type="ECO:0000256" key="12">
    <source>
        <dbReference type="ARBA" id="ARBA00023128"/>
    </source>
</evidence>
<dbReference type="SUPFAM" id="SSF52777">
    <property type="entry name" value="CoA-dependent acyltransferases"/>
    <property type="match status" value="2"/>
</dbReference>
<dbReference type="AlphaFoldDB" id="A0A0V0J7T2"/>
<keyword evidence="12" id="KW-0496">Mitochondrion</keyword>
<dbReference type="EMBL" id="GEEE01001417">
    <property type="protein sequence ID" value="JAP61808.1"/>
    <property type="molecule type" value="Transcribed_RNA"/>
</dbReference>
<comment type="subcellular location">
    <subcellularLocation>
        <location evidence="1">Membrane</location>
        <topology evidence="1">Multi-pass membrane protein</topology>
    </subcellularLocation>
    <subcellularLocation>
        <location evidence="2">Mitochondrion membrane</location>
    </subcellularLocation>
</comment>
<feature type="transmembrane region" description="Helical" evidence="18">
    <location>
        <begin position="54"/>
        <end position="75"/>
    </location>
</feature>
<evidence type="ECO:0000256" key="9">
    <source>
        <dbReference type="ARBA" id="ARBA00022832"/>
    </source>
</evidence>
<evidence type="ECO:0000256" key="14">
    <source>
        <dbReference type="ARBA" id="ARBA00023315"/>
    </source>
</evidence>
<keyword evidence="14 17" id="KW-0012">Acyltransferase</keyword>
<dbReference type="FunFam" id="3.30.559.10:FF:000002">
    <property type="entry name" value="carnitine O-palmitoyltransferase 1, liver isoform"/>
    <property type="match status" value="1"/>
</dbReference>
<evidence type="ECO:0000313" key="21">
    <source>
        <dbReference type="EMBL" id="JAP61808.1"/>
    </source>
</evidence>
<proteinExistence type="inferred from homology"/>
<dbReference type="UniPathway" id="UPA00659"/>
<keyword evidence="11" id="KW-0443">Lipid metabolism</keyword>
<evidence type="ECO:0000259" key="20">
    <source>
        <dbReference type="Pfam" id="PF16484"/>
    </source>
</evidence>
<feature type="domain" description="Carnitine O-palmitoyltransferase N-terminal" evidence="20">
    <location>
        <begin position="1"/>
        <end position="47"/>
    </location>
</feature>
<dbReference type="GO" id="GO:0031966">
    <property type="term" value="C:mitochondrial membrane"/>
    <property type="evidence" value="ECO:0007669"/>
    <property type="project" value="UniProtKB-SubCell"/>
</dbReference>
<evidence type="ECO:0000256" key="10">
    <source>
        <dbReference type="ARBA" id="ARBA00022989"/>
    </source>
</evidence>
<dbReference type="Pfam" id="PF16484">
    <property type="entry name" value="CPT_N"/>
    <property type="match status" value="1"/>
</dbReference>
<dbReference type="FunFam" id="3.30.559.70:FF:000001">
    <property type="entry name" value="Carnitine O-palmitoyltransferase 1, liver isoform"/>
    <property type="match status" value="1"/>
</dbReference>
<comment type="catalytic activity">
    <reaction evidence="15">
        <text>(R)-carnitine + hexadecanoyl-CoA = O-hexadecanoyl-(R)-carnitine + CoA</text>
        <dbReference type="Rhea" id="RHEA:12661"/>
        <dbReference type="ChEBI" id="CHEBI:16347"/>
        <dbReference type="ChEBI" id="CHEBI:17490"/>
        <dbReference type="ChEBI" id="CHEBI:57287"/>
        <dbReference type="ChEBI" id="CHEBI:57379"/>
        <dbReference type="EC" id="2.3.1.21"/>
    </reaction>
    <physiologicalReaction direction="left-to-right" evidence="15">
        <dbReference type="Rhea" id="RHEA:12662"/>
    </physiologicalReaction>
</comment>
<evidence type="ECO:0000256" key="6">
    <source>
        <dbReference type="ARBA" id="ARBA00022448"/>
    </source>
</evidence>
<reference evidence="21" key="1">
    <citation type="submission" date="2016-01" db="EMBL/GenBank/DDBJ databases">
        <title>Reference transcriptome for the parasite Schistocephalus solidus: insights into the molecular evolution of parasitism.</title>
        <authorList>
            <person name="Hebert F.O."/>
            <person name="Grambauer S."/>
            <person name="Barber I."/>
            <person name="Landry C.R."/>
            <person name="Aubin-Horth N."/>
        </authorList>
    </citation>
    <scope>NUCLEOTIDE SEQUENCE</scope>
</reference>
<dbReference type="InterPro" id="IPR039551">
    <property type="entry name" value="Cho/carn_acyl_trans"/>
</dbReference>
<comment type="pathway">
    <text evidence="3">Lipid metabolism; fatty acid beta-oxidation.</text>
</comment>
<dbReference type="Gene3D" id="3.30.559.10">
    <property type="entry name" value="Chloramphenicol acetyltransferase-like domain"/>
    <property type="match status" value="1"/>
</dbReference>
<evidence type="ECO:0000256" key="11">
    <source>
        <dbReference type="ARBA" id="ARBA00023098"/>
    </source>
</evidence>
<dbReference type="Pfam" id="PF00755">
    <property type="entry name" value="Carn_acyltransf"/>
    <property type="match status" value="1"/>
</dbReference>
<dbReference type="InterPro" id="IPR023213">
    <property type="entry name" value="CAT-like_dom_sf"/>
</dbReference>
<feature type="transmembrane region" description="Helical" evidence="18">
    <location>
        <begin position="99"/>
        <end position="120"/>
    </location>
</feature>
<evidence type="ECO:0000256" key="1">
    <source>
        <dbReference type="ARBA" id="ARBA00004141"/>
    </source>
</evidence>
<dbReference type="Gene3D" id="6.10.250.1760">
    <property type="match status" value="1"/>
</dbReference>
<dbReference type="GO" id="GO:0015909">
    <property type="term" value="P:long-chain fatty acid transport"/>
    <property type="evidence" value="ECO:0007669"/>
    <property type="project" value="UniProtKB-ARBA"/>
</dbReference>
<evidence type="ECO:0000256" key="17">
    <source>
        <dbReference type="RuleBase" id="RU003801"/>
    </source>
</evidence>
<dbReference type="PANTHER" id="PTHR22589:SF31">
    <property type="entry name" value="CARNITINE O-PALMITOYLTRANSFERASE"/>
    <property type="match status" value="1"/>
</dbReference>
<gene>
    <name evidence="21" type="primary">CPT1A</name>
    <name evidence="21" type="ORF">TR114854</name>
</gene>
<dbReference type="GO" id="GO:0004095">
    <property type="term" value="F:carnitine O-palmitoyltransferase activity"/>
    <property type="evidence" value="ECO:0007669"/>
    <property type="project" value="UniProtKB-EC"/>
</dbReference>
<dbReference type="InterPro" id="IPR032476">
    <property type="entry name" value="CPT_N"/>
</dbReference>
<feature type="active site" description="Proton acceptor" evidence="16">
    <location>
        <position position="468"/>
    </location>
</feature>
<sequence length="782" mass="89293">MAEAHSAVAFSFAVTSEGLTYDLNTEVLRALAKSTIQSWKHSASRIKNSFYSKFYPFHVSSWFIFAVAVFIASYFDVYVSRYPVAVIENFLRLHCGLTLSYHVFGCLIFAFLLWSFGSVVNRLLLRALLSHTGWIYKMPKKVDTSVKMWAYSLKLLQGRKPRLYSYQNSLPSLPLPSLRDTLERYLASVRCLHTEEDFAELCRKARDFRKGSGRRLQFFLNVKYWLTSNYVSDWWEEYVYLSSRAPLMSNSNYYGLEALWGPPGNPTQAARAGFLVYHCLQIRHAIYLGELEPIMLHGIVPLCSLQYERQFNTTRIPQTGKDMLVHWTKSDHITVYHRGRYFKCPFVVEGRYLLPIELEAMFESILGDVSEPVPGEKQLGALTAGPREDWAMARKSFFSSGVNRISLNAIEKSAFFVALDEEVFGNDHNNLNAFAKSALCGKCYDRWFDKSFTLIVYKDGKFAANSEHSWADAPVTSHAVESCLVHEFHYNATRERHLHYVNGHCDGEPTKVLAPIRLHWKLPEQCISVIESSYSIARELADSVDLVVKRFEDFGKRVPKTFGLSPDSFVQMAFQLAYFMEKKRFCLTYESSMVRMFREGRTDTVRSCCSASCEFVQGFLDPNLSVESKRDLLKRACDQHQHLYRDAMVGKAVDRHLFALYVVSKFIKSDSPFLKEILGEPWRLSTSQTPIHQCQSINYPANHVVIATTPGGGFGPVAADGYGVSYIFAGEDHIFFHVSSYKTSEETDSEAFINRIFSVLRSLRDLNESALNSKHVTEKASS</sequence>
<evidence type="ECO:0000259" key="19">
    <source>
        <dbReference type="Pfam" id="PF00755"/>
    </source>
</evidence>
<keyword evidence="10 18" id="KW-1133">Transmembrane helix</keyword>
<name>A0A0V0J7T2_SCHSO</name>
<dbReference type="InterPro" id="IPR042231">
    <property type="entry name" value="Cho/carn_acyl_trans_2"/>
</dbReference>
<dbReference type="Gene3D" id="3.30.559.70">
    <property type="entry name" value="Choline/Carnitine o-acyltransferase, domain 2"/>
    <property type="match status" value="1"/>
</dbReference>
<evidence type="ECO:0000256" key="2">
    <source>
        <dbReference type="ARBA" id="ARBA00004325"/>
    </source>
</evidence>
<dbReference type="PANTHER" id="PTHR22589">
    <property type="entry name" value="CARNITINE O-ACYLTRANSFERASE"/>
    <property type="match status" value="1"/>
</dbReference>
<evidence type="ECO:0000256" key="7">
    <source>
        <dbReference type="ARBA" id="ARBA00022679"/>
    </source>
</evidence>
<keyword evidence="9" id="KW-0276">Fatty acid metabolism</keyword>
<dbReference type="GO" id="GO:0006635">
    <property type="term" value="P:fatty acid beta-oxidation"/>
    <property type="evidence" value="ECO:0007669"/>
    <property type="project" value="UniProtKB-UniPathway"/>
</dbReference>
<comment type="similarity">
    <text evidence="4 17">Belongs to the carnitine/choline acetyltransferase family.</text>
</comment>
<protein>
    <recommendedName>
        <fullName evidence="5">carnitine O-palmitoyltransferase</fullName>
        <ecNumber evidence="5">2.3.1.21</ecNumber>
    </recommendedName>
</protein>
<keyword evidence="6" id="KW-0813">Transport</keyword>
<evidence type="ECO:0000256" key="3">
    <source>
        <dbReference type="ARBA" id="ARBA00005005"/>
    </source>
</evidence>
<organism evidence="21">
    <name type="scientific">Schistocephalus solidus</name>
    <name type="common">Tapeworm</name>
    <dbReference type="NCBI Taxonomy" id="70667"/>
    <lineage>
        <taxon>Eukaryota</taxon>
        <taxon>Metazoa</taxon>
        <taxon>Spiralia</taxon>
        <taxon>Lophotrochozoa</taxon>
        <taxon>Platyhelminthes</taxon>
        <taxon>Cestoda</taxon>
        <taxon>Eucestoda</taxon>
        <taxon>Diphyllobothriidea</taxon>
        <taxon>Diphyllobothriidae</taxon>
        <taxon>Schistocephalus</taxon>
    </lineage>
</organism>
<keyword evidence="7 17" id="KW-0808">Transferase</keyword>
<keyword evidence="13 18" id="KW-0472">Membrane</keyword>
<dbReference type="EC" id="2.3.1.21" evidence="5"/>
<accession>A0A0V0J7T2</accession>
<evidence type="ECO:0000256" key="18">
    <source>
        <dbReference type="SAM" id="Phobius"/>
    </source>
</evidence>
<evidence type="ECO:0000256" key="5">
    <source>
        <dbReference type="ARBA" id="ARBA00013243"/>
    </source>
</evidence>
<feature type="domain" description="Choline/carnitine acyltransferase" evidence="19">
    <location>
        <begin position="173"/>
        <end position="756"/>
    </location>
</feature>
<evidence type="ECO:0000256" key="16">
    <source>
        <dbReference type="PIRSR" id="PIRSR600542-1"/>
    </source>
</evidence>
<evidence type="ECO:0000256" key="8">
    <source>
        <dbReference type="ARBA" id="ARBA00022692"/>
    </source>
</evidence>
<dbReference type="PROSITE" id="PS00439">
    <property type="entry name" value="ACYLTRANSF_C_1"/>
    <property type="match status" value="1"/>
</dbReference>